<protein>
    <submittedName>
        <fullName evidence="1">Uncharacterized protein</fullName>
    </submittedName>
</protein>
<dbReference type="AlphaFoldDB" id="A0A564ZB06"/>
<reference evidence="1 2" key="1">
    <citation type="submission" date="2019-07" db="EMBL/GenBank/DDBJ databases">
        <authorList>
            <person name="Jastrzebski P J."/>
            <person name="Paukszto L."/>
            <person name="Jastrzebski P J."/>
        </authorList>
    </citation>
    <scope>NUCLEOTIDE SEQUENCE [LARGE SCALE GENOMIC DNA]</scope>
    <source>
        <strain evidence="1 2">WMS-il1</strain>
    </source>
</reference>
<organism evidence="1 2">
    <name type="scientific">Hymenolepis diminuta</name>
    <name type="common">Rat tapeworm</name>
    <dbReference type="NCBI Taxonomy" id="6216"/>
    <lineage>
        <taxon>Eukaryota</taxon>
        <taxon>Metazoa</taxon>
        <taxon>Spiralia</taxon>
        <taxon>Lophotrochozoa</taxon>
        <taxon>Platyhelminthes</taxon>
        <taxon>Cestoda</taxon>
        <taxon>Eucestoda</taxon>
        <taxon>Cyclophyllidea</taxon>
        <taxon>Hymenolepididae</taxon>
        <taxon>Hymenolepis</taxon>
    </lineage>
</organism>
<gene>
    <name evidence="1" type="ORF">WMSIL1_LOCUS14175</name>
</gene>
<evidence type="ECO:0000313" key="1">
    <source>
        <dbReference type="EMBL" id="VUZ56549.1"/>
    </source>
</evidence>
<keyword evidence="2" id="KW-1185">Reference proteome</keyword>
<accession>A0A564ZB06</accession>
<proteinExistence type="predicted"/>
<name>A0A564ZB06_HYMDI</name>
<sequence length="92" mass="10800">MKILRFFVREATLTPLYPYDSKLSSIKSKRVYRMPPSITHVVQRPQRFPLIALVPHLSFTHLTAHLGLVNIFWSSQLLIFCRKNVVCLYDLQ</sequence>
<dbReference type="EMBL" id="CABIJS010000706">
    <property type="protein sequence ID" value="VUZ56549.1"/>
    <property type="molecule type" value="Genomic_DNA"/>
</dbReference>
<evidence type="ECO:0000313" key="2">
    <source>
        <dbReference type="Proteomes" id="UP000321570"/>
    </source>
</evidence>
<dbReference type="Proteomes" id="UP000321570">
    <property type="component" value="Unassembled WGS sequence"/>
</dbReference>